<evidence type="ECO:0000313" key="1">
    <source>
        <dbReference type="EMBL" id="KAI3375553.1"/>
    </source>
</evidence>
<evidence type="ECO:0000313" key="2">
    <source>
        <dbReference type="Proteomes" id="UP000831701"/>
    </source>
</evidence>
<accession>A0ACB8X773</accession>
<keyword evidence="2" id="KW-1185">Reference proteome</keyword>
<name>A0ACB8X773_9TELE</name>
<proteinExistence type="predicted"/>
<protein>
    <submittedName>
        <fullName evidence="1">Uncharacterized protein</fullName>
    </submittedName>
</protein>
<gene>
    <name evidence="1" type="ORF">L3Q82_003884</name>
</gene>
<organism evidence="1 2">
    <name type="scientific">Scortum barcoo</name>
    <name type="common">barcoo grunter</name>
    <dbReference type="NCBI Taxonomy" id="214431"/>
    <lineage>
        <taxon>Eukaryota</taxon>
        <taxon>Metazoa</taxon>
        <taxon>Chordata</taxon>
        <taxon>Craniata</taxon>
        <taxon>Vertebrata</taxon>
        <taxon>Euteleostomi</taxon>
        <taxon>Actinopterygii</taxon>
        <taxon>Neopterygii</taxon>
        <taxon>Teleostei</taxon>
        <taxon>Neoteleostei</taxon>
        <taxon>Acanthomorphata</taxon>
        <taxon>Eupercaria</taxon>
        <taxon>Centrarchiformes</taxon>
        <taxon>Terapontoidei</taxon>
        <taxon>Terapontidae</taxon>
        <taxon>Scortum</taxon>
    </lineage>
</organism>
<comment type="caution">
    <text evidence="1">The sequence shown here is derived from an EMBL/GenBank/DDBJ whole genome shotgun (WGS) entry which is preliminary data.</text>
</comment>
<dbReference type="EMBL" id="CM041532">
    <property type="protein sequence ID" value="KAI3375553.1"/>
    <property type="molecule type" value="Genomic_DNA"/>
</dbReference>
<dbReference type="Proteomes" id="UP000831701">
    <property type="component" value="Chromosome 2"/>
</dbReference>
<reference evidence="1" key="1">
    <citation type="submission" date="2022-04" db="EMBL/GenBank/DDBJ databases">
        <title>Jade perch genome.</title>
        <authorList>
            <person name="Chao B."/>
        </authorList>
    </citation>
    <scope>NUCLEOTIDE SEQUENCE</scope>
    <source>
        <strain evidence="1">CB-2022</strain>
    </source>
</reference>
<sequence>MCECSQVSLKQKMLRFSLWVCTSAASSSVLFPRDLTVPRYNLIFWLMSSPFLPPFGSRPAPPASPPSFLRERRHHRAILPSLAQIFMLPLPLALFILGLVAGGLLIRYRQYFMTVYQVEVDPGVESFHLPCKTLIHLPEDVRVEWTGQRTTGRFMFIRTALTEPEEQDEFYRDRTEMKEDLLQTGDLSLILKHPTDTDTGKYSCIVYNREGNILRWKTVELKVKVSQHASAVELYEGEEFVLLPSAASNHKQDQFPSMPQLWSCMRVEEFVLLPCEYQTFNLDDPTVVLETLRSQSSNSPPASAESGTYTCTVRVFGGQRRVNDIQLEVKERFPSWAKALVVLLVLLVFGLVAGALLRHIIGTISCQSIRKVHVYQNGSDRPEEQDEFYRDRTEMKRNLLKTGDLSLILKQPKYTDTDIYTCTVYRERKTLMKKQVKLEVTADLPEDVRVEWTDRNYMKGSMFIRTALTNLKNKMKFYRDRTEMKEDLLQTGDLSLILKHPTDTDTGEYSCIVYKEENKLMKKQVKLIVKGYTTGDWISLYRQSTDPHSGPVGGSDAPSVRWRWIQEQSLSSCPSKPQLTCLKTSEWSGGTETTGTFMLYQNGSDRPEEQIRLYRDRTEMKEDLLQTGDLSLILKYPTDRDTGEYCCIVYNREGNKLMIKQVKLKVKGQYEDKGQRQKSNKQQFNTEMRLYCEAPKPSQHHQDSDHLQQLDNLFDFLYFCPCWSHLVLSFRWRWIQEQSLSSCPSKPQLTCLKTSEWSGRTDTNRKVHVYQNGSDRPEKQDEFYRDRTEMKEDLLQTGDLSLILKYPTDTDIGECRCTVYREGNILRSKTVELKVKVFQKRMKMKMFVLFVILVHVSQNASAVELYEGEEFVLLPFHQRLQKGDELKDQNQLYSGRTSMRTDALETGDLSLNLTKLLLSDSGTYTCTVRASQGQQESEAHTAEGQRSATNPNTTPHTVDTVSQHASAVELYEGEEFVLLPCEYQTFNLDDPKVVWSRYDLNPPTVHQRLQKGDELKDQNQLYSGRTSMRTDALETGDLSLNLTKLLLSDSGTYTCTVRVLGGQRRVNDIQLQITSLRAVRHLIHDQHSFMSNTTEQFPSLAQIFMLPLALFILGLVAGSFLIRYRQYFMSGGFLSWAEILVVFPFLLVDGLVVGALLIRYRLYFMSVYQVEVDPGVESFHLPCLHVCQNGSDRPEEQDEFYRDRTEMKEDLLQTGDLSLILKQPTDTDTGKYSCFIYNREGKHPEMENSGAQSQSLSQQLRKNNSKDYNHWHDG</sequence>